<dbReference type="Proteomes" id="UP000269221">
    <property type="component" value="Unassembled WGS sequence"/>
</dbReference>
<dbReference type="OrthoDB" id="9398444at2759"/>
<dbReference type="EMBL" id="QRBI01000104">
    <property type="protein sequence ID" value="RMC15698.1"/>
    <property type="molecule type" value="Genomic_DNA"/>
</dbReference>
<dbReference type="Gene3D" id="2.30.29.30">
    <property type="entry name" value="Pleckstrin-homology domain (PH domain)/Phosphotyrosine-binding domain (PTB)"/>
    <property type="match status" value="1"/>
</dbReference>
<dbReference type="InterPro" id="IPR011993">
    <property type="entry name" value="PH-like_dom_sf"/>
</dbReference>
<proteinExistence type="predicted"/>
<comment type="caution">
    <text evidence="1">The sequence shown here is derived from an EMBL/GenBank/DDBJ whole genome shotgun (WGS) entry which is preliminary data.</text>
</comment>
<name>A0A3M0KR32_HIRRU</name>
<accession>A0A3M0KR32</accession>
<keyword evidence="2" id="KW-1185">Reference proteome</keyword>
<dbReference type="STRING" id="333673.A0A3M0KR32"/>
<protein>
    <submittedName>
        <fullName evidence="1">Uncharacterized protein</fullName>
    </submittedName>
</protein>
<gene>
    <name evidence="1" type="ORF">DUI87_07901</name>
</gene>
<evidence type="ECO:0000313" key="2">
    <source>
        <dbReference type="Proteomes" id="UP000269221"/>
    </source>
</evidence>
<reference evidence="1 2" key="1">
    <citation type="submission" date="2018-07" db="EMBL/GenBank/DDBJ databases">
        <title>A high quality draft genome assembly of the barn swallow (H. rustica rustica).</title>
        <authorList>
            <person name="Formenti G."/>
            <person name="Chiara M."/>
            <person name="Poveda L."/>
            <person name="Francoijs K.-J."/>
            <person name="Bonisoli-Alquati A."/>
            <person name="Canova L."/>
            <person name="Gianfranceschi L."/>
            <person name="Horner D.S."/>
            <person name="Saino N."/>
        </authorList>
    </citation>
    <scope>NUCLEOTIDE SEQUENCE [LARGE SCALE GENOMIC DNA]</scope>
    <source>
        <strain evidence="1">Chelidonia</strain>
        <tissue evidence="1">Blood</tissue>
    </source>
</reference>
<evidence type="ECO:0000313" key="1">
    <source>
        <dbReference type="EMBL" id="RMC15698.1"/>
    </source>
</evidence>
<organism evidence="1 2">
    <name type="scientific">Hirundo rustica rustica</name>
    <dbReference type="NCBI Taxonomy" id="333673"/>
    <lineage>
        <taxon>Eukaryota</taxon>
        <taxon>Metazoa</taxon>
        <taxon>Chordata</taxon>
        <taxon>Craniata</taxon>
        <taxon>Vertebrata</taxon>
        <taxon>Euteleostomi</taxon>
        <taxon>Archelosauria</taxon>
        <taxon>Archosauria</taxon>
        <taxon>Dinosauria</taxon>
        <taxon>Saurischia</taxon>
        <taxon>Theropoda</taxon>
        <taxon>Coelurosauria</taxon>
        <taxon>Aves</taxon>
        <taxon>Neognathae</taxon>
        <taxon>Neoaves</taxon>
        <taxon>Telluraves</taxon>
        <taxon>Australaves</taxon>
        <taxon>Passeriformes</taxon>
        <taxon>Sylvioidea</taxon>
        <taxon>Hirundinidae</taxon>
        <taxon>Hirundo</taxon>
    </lineage>
</organism>
<sequence>MAEESSDVPKELIESVRDVIGRKIKISVKKKVKLETKGDKVDNKILCPVLLFLSPEEKLLGEMFRGVNDCGFGQEQVT</sequence>
<dbReference type="AlphaFoldDB" id="A0A3M0KR32"/>